<reference evidence="3 4" key="1">
    <citation type="submission" date="2024-02" db="EMBL/GenBank/DDBJ databases">
        <title>De novo assembly and annotation of 12 fungi associated with fruit tree decline syndrome in Ontario, Canada.</title>
        <authorList>
            <person name="Sulman M."/>
            <person name="Ellouze W."/>
            <person name="Ilyukhin E."/>
        </authorList>
    </citation>
    <scope>NUCLEOTIDE SEQUENCE [LARGE SCALE GENOMIC DNA]</scope>
    <source>
        <strain evidence="3 4">M169</strain>
    </source>
</reference>
<dbReference type="Proteomes" id="UP001430848">
    <property type="component" value="Unassembled WGS sequence"/>
</dbReference>
<gene>
    <name evidence="3" type="ORF">SLS63_010543</name>
</gene>
<proteinExistence type="predicted"/>
<dbReference type="SUPFAM" id="SSF53474">
    <property type="entry name" value="alpha/beta-Hydrolases"/>
    <property type="match status" value="1"/>
</dbReference>
<dbReference type="InterPro" id="IPR029058">
    <property type="entry name" value="AB_hydrolase_fold"/>
</dbReference>
<dbReference type="EMBL" id="JAKNSF020000088">
    <property type="protein sequence ID" value="KAK7718158.1"/>
    <property type="molecule type" value="Genomic_DNA"/>
</dbReference>
<feature type="chain" id="PRO_5047363815" description="Dienelactone hydrolase domain-containing protein" evidence="1">
    <location>
        <begin position="20"/>
        <end position="128"/>
    </location>
</feature>
<dbReference type="Pfam" id="PF01738">
    <property type="entry name" value="DLH"/>
    <property type="match status" value="1"/>
</dbReference>
<sequence length="128" mass="13688">MRFLHSLIGVCGFASAASAWELNPGDIIKHSGEPVGIEEVHDGDEFLANHTTEVTDPIVDTTLRYMRDQLLFDRIAVTGYCFGGRYAFRSLAEGRGGNIAFAAHPSFLQDDEVSAISGPASIAAAGKC</sequence>
<evidence type="ECO:0000313" key="4">
    <source>
        <dbReference type="Proteomes" id="UP001430848"/>
    </source>
</evidence>
<dbReference type="Gene3D" id="3.40.50.1820">
    <property type="entry name" value="alpha/beta hydrolase"/>
    <property type="match status" value="1"/>
</dbReference>
<evidence type="ECO:0000259" key="2">
    <source>
        <dbReference type="Pfam" id="PF01738"/>
    </source>
</evidence>
<name>A0ABR1NWW7_DIAER</name>
<evidence type="ECO:0000313" key="3">
    <source>
        <dbReference type="EMBL" id="KAK7718158.1"/>
    </source>
</evidence>
<dbReference type="InterPro" id="IPR002925">
    <property type="entry name" value="Dienelactn_hydro"/>
</dbReference>
<protein>
    <recommendedName>
        <fullName evidence="2">Dienelactone hydrolase domain-containing protein</fullName>
    </recommendedName>
</protein>
<feature type="signal peptide" evidence="1">
    <location>
        <begin position="1"/>
        <end position="19"/>
    </location>
</feature>
<feature type="domain" description="Dienelactone hydrolase" evidence="2">
    <location>
        <begin position="49"/>
        <end position="122"/>
    </location>
</feature>
<organism evidence="3 4">
    <name type="scientific">Diaporthe eres</name>
    <name type="common">Phomopsis oblonga</name>
    <dbReference type="NCBI Taxonomy" id="83184"/>
    <lineage>
        <taxon>Eukaryota</taxon>
        <taxon>Fungi</taxon>
        <taxon>Dikarya</taxon>
        <taxon>Ascomycota</taxon>
        <taxon>Pezizomycotina</taxon>
        <taxon>Sordariomycetes</taxon>
        <taxon>Sordariomycetidae</taxon>
        <taxon>Diaporthales</taxon>
        <taxon>Diaporthaceae</taxon>
        <taxon>Diaporthe</taxon>
        <taxon>Diaporthe eres species complex</taxon>
    </lineage>
</organism>
<keyword evidence="1" id="KW-0732">Signal</keyword>
<keyword evidence="4" id="KW-1185">Reference proteome</keyword>
<accession>A0ABR1NWW7</accession>
<evidence type="ECO:0000256" key="1">
    <source>
        <dbReference type="SAM" id="SignalP"/>
    </source>
</evidence>
<comment type="caution">
    <text evidence="3">The sequence shown here is derived from an EMBL/GenBank/DDBJ whole genome shotgun (WGS) entry which is preliminary data.</text>
</comment>